<dbReference type="Proteomes" id="UP001238163">
    <property type="component" value="Unassembled WGS sequence"/>
</dbReference>
<dbReference type="InterPro" id="IPR006140">
    <property type="entry name" value="D-isomer_DH_NAD-bd"/>
</dbReference>
<dbReference type="RefSeq" id="WP_307261271.1">
    <property type="nucleotide sequence ID" value="NZ_JAUSVL010000001.1"/>
</dbReference>
<feature type="domain" description="D-isomer specific 2-hydroxyacid dehydrogenase NAD-binding" evidence="4">
    <location>
        <begin position="118"/>
        <end position="291"/>
    </location>
</feature>
<dbReference type="PROSITE" id="PS00670">
    <property type="entry name" value="D_2_HYDROXYACID_DH_2"/>
    <property type="match status" value="1"/>
</dbReference>
<dbReference type="InterPro" id="IPR036291">
    <property type="entry name" value="NAD(P)-bd_dom_sf"/>
</dbReference>
<dbReference type="GO" id="GO:0016616">
    <property type="term" value="F:oxidoreductase activity, acting on the CH-OH group of donors, NAD or NADP as acceptor"/>
    <property type="evidence" value="ECO:0007669"/>
    <property type="project" value="InterPro"/>
</dbReference>
<keyword evidence="2" id="KW-0560">Oxidoreductase</keyword>
<evidence type="ECO:0000256" key="2">
    <source>
        <dbReference type="ARBA" id="ARBA00023002"/>
    </source>
</evidence>
<dbReference type="InterPro" id="IPR029753">
    <property type="entry name" value="D-isomer_DH_CS"/>
</dbReference>
<dbReference type="Pfam" id="PF02826">
    <property type="entry name" value="2-Hacid_dh_C"/>
    <property type="match status" value="1"/>
</dbReference>
<dbReference type="InterPro" id="IPR050857">
    <property type="entry name" value="D-2-hydroxyacid_DH"/>
</dbReference>
<accession>A0AAE3VG44</accession>
<evidence type="ECO:0000256" key="1">
    <source>
        <dbReference type="ARBA" id="ARBA00005854"/>
    </source>
</evidence>
<dbReference type="SUPFAM" id="SSF52283">
    <property type="entry name" value="Formate/glycerate dehydrogenase catalytic domain-like"/>
    <property type="match status" value="1"/>
</dbReference>
<dbReference type="GO" id="GO:0051287">
    <property type="term" value="F:NAD binding"/>
    <property type="evidence" value="ECO:0007669"/>
    <property type="project" value="InterPro"/>
</dbReference>
<proteinExistence type="inferred from homology"/>
<keyword evidence="3" id="KW-0520">NAD</keyword>
<evidence type="ECO:0000259" key="4">
    <source>
        <dbReference type="Pfam" id="PF02826"/>
    </source>
</evidence>
<comment type="caution">
    <text evidence="5">The sequence shown here is derived from an EMBL/GenBank/DDBJ whole genome shotgun (WGS) entry which is preliminary data.</text>
</comment>
<evidence type="ECO:0000313" key="5">
    <source>
        <dbReference type="EMBL" id="MDQ0289820.1"/>
    </source>
</evidence>
<dbReference type="PANTHER" id="PTHR42789">
    <property type="entry name" value="D-ISOMER SPECIFIC 2-HYDROXYACID DEHYDROGENASE FAMILY PROTEIN (AFU_ORTHOLOGUE AFUA_6G10090)"/>
    <property type="match status" value="1"/>
</dbReference>
<dbReference type="AlphaFoldDB" id="A0AAE3VG44"/>
<evidence type="ECO:0000313" key="6">
    <source>
        <dbReference type="Proteomes" id="UP001238163"/>
    </source>
</evidence>
<sequence length="334" mass="36496">MTVEHRFKVAMIARERQDVPEWVRERLDAIPGLEIAYGHCRTEAELLAIAAAADMIWTMGSNEVLTPAVLPKLGRCRAIFRSGSGMDGYPVAEASALGIAMCNSPESISEAVAEHAVSLLFALVRQIPFSDRRMRGDQGCRVSLRWHISGSTLGLVGFGRIGSRVCEMMVGFRMTLLVYDPFTPPEQVRRYGALPVGLDELLARADFLSLHCPLTDQTRHLIGAKELAAMKKGALLVNTSRGAVVDEIALIDALRNGQLGGAALDVTDPEPPSADSPLFALPNVILTPHNAALSGQFERNFWEASIQVVNECRHGDVDTHCMNRRERATRPTTT</sequence>
<dbReference type="Gene3D" id="3.40.50.720">
    <property type="entry name" value="NAD(P)-binding Rossmann-like Domain"/>
    <property type="match status" value="2"/>
</dbReference>
<protein>
    <submittedName>
        <fullName evidence="5">Phosphoglycerate dehydrogenase-like enzyme</fullName>
    </submittedName>
</protein>
<dbReference type="PROSITE" id="PS00671">
    <property type="entry name" value="D_2_HYDROXYACID_DH_3"/>
    <property type="match status" value="1"/>
</dbReference>
<evidence type="ECO:0000256" key="3">
    <source>
        <dbReference type="ARBA" id="ARBA00023027"/>
    </source>
</evidence>
<name>A0AAE3VG44_9BACT</name>
<dbReference type="FunFam" id="3.40.50.720:FF:000203">
    <property type="entry name" value="D-3-phosphoglycerate dehydrogenase (SerA)"/>
    <property type="match status" value="1"/>
</dbReference>
<dbReference type="EMBL" id="JAUSVL010000001">
    <property type="protein sequence ID" value="MDQ0289820.1"/>
    <property type="molecule type" value="Genomic_DNA"/>
</dbReference>
<organism evidence="5 6">
    <name type="scientific">Oligosphaera ethanolica</name>
    <dbReference type="NCBI Taxonomy" id="760260"/>
    <lineage>
        <taxon>Bacteria</taxon>
        <taxon>Pseudomonadati</taxon>
        <taxon>Lentisphaerota</taxon>
        <taxon>Oligosphaeria</taxon>
        <taxon>Oligosphaerales</taxon>
        <taxon>Oligosphaeraceae</taxon>
        <taxon>Oligosphaera</taxon>
    </lineage>
</organism>
<gene>
    <name evidence="5" type="ORF">J3R75_001927</name>
</gene>
<comment type="similarity">
    <text evidence="1">Belongs to the D-isomer specific 2-hydroxyacid dehydrogenase family.</text>
</comment>
<dbReference type="SUPFAM" id="SSF51735">
    <property type="entry name" value="NAD(P)-binding Rossmann-fold domains"/>
    <property type="match status" value="1"/>
</dbReference>
<dbReference type="PANTHER" id="PTHR42789:SF1">
    <property type="entry name" value="D-ISOMER SPECIFIC 2-HYDROXYACID DEHYDROGENASE FAMILY PROTEIN (AFU_ORTHOLOGUE AFUA_6G10090)"/>
    <property type="match status" value="1"/>
</dbReference>
<keyword evidence="6" id="KW-1185">Reference proteome</keyword>
<reference evidence="5" key="1">
    <citation type="submission" date="2023-07" db="EMBL/GenBank/DDBJ databases">
        <title>Genomic Encyclopedia of Type Strains, Phase IV (KMG-IV): sequencing the most valuable type-strain genomes for metagenomic binning, comparative biology and taxonomic classification.</title>
        <authorList>
            <person name="Goeker M."/>
        </authorList>
    </citation>
    <scope>NUCLEOTIDE SEQUENCE</scope>
    <source>
        <strain evidence="5">DSM 24202</strain>
    </source>
</reference>